<name>A0A445BZS1_ARAHY</name>
<sequence>MHLWGRVMSVRRLRVVLGIWILNTSGDNN</sequence>
<evidence type="ECO:0000313" key="2">
    <source>
        <dbReference type="Proteomes" id="UP000289738"/>
    </source>
</evidence>
<dbReference type="AlphaFoldDB" id="A0A445BZS1"/>
<dbReference type="Proteomes" id="UP000289738">
    <property type="component" value="Chromosome A08"/>
</dbReference>
<keyword evidence="2" id="KW-1185">Reference proteome</keyword>
<gene>
    <name evidence="1" type="ORF">Ahy_A08g040623</name>
</gene>
<evidence type="ECO:0000313" key="1">
    <source>
        <dbReference type="EMBL" id="RYR44260.1"/>
    </source>
</evidence>
<organism evidence="1 2">
    <name type="scientific">Arachis hypogaea</name>
    <name type="common">Peanut</name>
    <dbReference type="NCBI Taxonomy" id="3818"/>
    <lineage>
        <taxon>Eukaryota</taxon>
        <taxon>Viridiplantae</taxon>
        <taxon>Streptophyta</taxon>
        <taxon>Embryophyta</taxon>
        <taxon>Tracheophyta</taxon>
        <taxon>Spermatophyta</taxon>
        <taxon>Magnoliopsida</taxon>
        <taxon>eudicotyledons</taxon>
        <taxon>Gunneridae</taxon>
        <taxon>Pentapetalae</taxon>
        <taxon>rosids</taxon>
        <taxon>fabids</taxon>
        <taxon>Fabales</taxon>
        <taxon>Fabaceae</taxon>
        <taxon>Papilionoideae</taxon>
        <taxon>50 kb inversion clade</taxon>
        <taxon>dalbergioids sensu lato</taxon>
        <taxon>Dalbergieae</taxon>
        <taxon>Pterocarpus clade</taxon>
        <taxon>Arachis</taxon>
    </lineage>
</organism>
<protein>
    <submittedName>
        <fullName evidence="1">Uncharacterized protein</fullName>
    </submittedName>
</protein>
<accession>A0A445BZS1</accession>
<dbReference type="EMBL" id="SDMP01000008">
    <property type="protein sequence ID" value="RYR44260.1"/>
    <property type="molecule type" value="Genomic_DNA"/>
</dbReference>
<comment type="caution">
    <text evidence="1">The sequence shown here is derived from an EMBL/GenBank/DDBJ whole genome shotgun (WGS) entry which is preliminary data.</text>
</comment>
<reference evidence="1 2" key="1">
    <citation type="submission" date="2019-01" db="EMBL/GenBank/DDBJ databases">
        <title>Sequencing of cultivated peanut Arachis hypogaea provides insights into genome evolution and oil improvement.</title>
        <authorList>
            <person name="Chen X."/>
        </authorList>
    </citation>
    <scope>NUCLEOTIDE SEQUENCE [LARGE SCALE GENOMIC DNA]</scope>
    <source>
        <strain evidence="2">cv. Fuhuasheng</strain>
        <tissue evidence="1">Leaves</tissue>
    </source>
</reference>
<proteinExistence type="predicted"/>